<dbReference type="Gene3D" id="1.25.40.10">
    <property type="entry name" value="Tetratricopeptide repeat domain"/>
    <property type="match status" value="1"/>
</dbReference>
<organism evidence="3">
    <name type="scientific">Candidatus Kentrum sp. LFY</name>
    <dbReference type="NCBI Taxonomy" id="2126342"/>
    <lineage>
        <taxon>Bacteria</taxon>
        <taxon>Pseudomonadati</taxon>
        <taxon>Pseudomonadota</taxon>
        <taxon>Gammaproteobacteria</taxon>
        <taxon>Candidatus Kentrum</taxon>
    </lineage>
</organism>
<dbReference type="Gene3D" id="3.40.50.300">
    <property type="entry name" value="P-loop containing nucleotide triphosphate hydrolases"/>
    <property type="match status" value="1"/>
</dbReference>
<dbReference type="InterPro" id="IPR027417">
    <property type="entry name" value="P-loop_NTPase"/>
</dbReference>
<name>A0A450UBX4_9GAMM</name>
<dbReference type="GO" id="GO:0007165">
    <property type="term" value="P:signal transduction"/>
    <property type="evidence" value="ECO:0007669"/>
    <property type="project" value="InterPro"/>
</dbReference>
<dbReference type="InterPro" id="IPR000157">
    <property type="entry name" value="TIR_dom"/>
</dbReference>
<dbReference type="SUPFAM" id="SSF52540">
    <property type="entry name" value="P-loop containing nucleoside triphosphate hydrolases"/>
    <property type="match status" value="1"/>
</dbReference>
<evidence type="ECO:0000259" key="2">
    <source>
        <dbReference type="Pfam" id="PF13676"/>
    </source>
</evidence>
<sequence>MSNSTNTKRFAVAVSFPDEHRPFVRNVVKRLAEKLGRERIFYDEWYEAELVGIDGDLKLRRFYREQSELVAPFFSEHYRKPWCEIEWSAIRAMLQKRRAEDAVIPVRMDGTEIPGWEPIDFEIRRKKRSGKQIADIILEIYRNRHPDDAASQPEAPPLSPRDPTPPATLFLHGIDQLKAYGDGFAGRTEDIAALDEAWGHGRRVFVLHAEGGAGKTRVLLKWLKDLRGDEDGWRGAGGVFVHSFYSQGSDERRSASSEVFFQQALDYFDVKGDEPIGDPAEKARRLAQAILAKRGLLILDGLEPLQHPPAFNQGRLEDPAIFHLLLAMANAAPAPGSARKPRALCVVTSRQPVVELQPHEGRVVVQRELAPLSPDAGCALLRELSVRGTDSELRDAVTQFHGHAYSLMLLGSYLRDATEDRHIRRHQEIPLLSEDREHGSHAGRLFRAYVAHLGADGPEVAVLRLLGFFDRPAKRELLRVLIRSLGDAGSQDSVVEDNHPFAALIGLDPDGLQRPLNRLQRLQLIIFGNGAVDAHPLLRQWFAHEVKGQFPDAWRRGHRGLFEHLTETTPQRPDTLEGLEPLYQAVAHGCEANLHQKACDDVYRDRILRGTGPDGFYSTRKLGAFGADLGAVTCFFTRPWREPSANLSPADQGWLLSEAATRLRALGRLREAVEPMRAGLEMDIGREDWSNAARSAGNLSQLQVTLGELGGAMEDAKRAVELADRVKGWDIQMIMRTTHGDALHQAGKHQEARALFAAAEDIQRKRQPQPPPALFAPGIPVLRAAALGSRAGGMAMLAFPGAQAPAWAPRRRMGKGVQAPCPWPCPRWARRQRRLCPSYRARRNRGRTKTPPWRVAAGGAALQGPWPCPRWARRQRHLCPSYRARRNRGRPKTPPRRIAAGGAALQGGIANKTTMRRPDRSVQCGHGAGQTMGFQWRTPHDPVLGVALEQLTLARAALYRGLLSAAPGHSGDRKGLPASGADDSTHLEGSSGNALAGGTTDGAADDAVGDTFGDAPVGNTQESGVPGVDVAERLTAAVAGLRNAGAVEFIVRGLLTQAWHGALMGDLPRARSALAEAEDIARNGPMPLFLADILLTRARLFGFGGAEDYGASSARADVAEARALIEKHGYRRRDGELRDVEAALRGTMRGDGSTD</sequence>
<reference evidence="3" key="1">
    <citation type="submission" date="2019-02" db="EMBL/GenBank/DDBJ databases">
        <authorList>
            <person name="Gruber-Vodicka R. H."/>
            <person name="Seah K. B. B."/>
        </authorList>
    </citation>
    <scope>NUCLEOTIDE SEQUENCE</scope>
    <source>
        <strain evidence="3">BECK_M6</strain>
    </source>
</reference>
<accession>A0A450UBX4</accession>
<dbReference type="Gene3D" id="3.40.50.10140">
    <property type="entry name" value="Toll/interleukin-1 receptor homology (TIR) domain"/>
    <property type="match status" value="1"/>
</dbReference>
<dbReference type="SUPFAM" id="SSF48452">
    <property type="entry name" value="TPR-like"/>
    <property type="match status" value="1"/>
</dbReference>
<dbReference type="InterPro" id="IPR011990">
    <property type="entry name" value="TPR-like_helical_dom_sf"/>
</dbReference>
<proteinExistence type="predicted"/>
<feature type="domain" description="TIR" evidence="2">
    <location>
        <begin position="12"/>
        <end position="122"/>
    </location>
</feature>
<evidence type="ECO:0000256" key="1">
    <source>
        <dbReference type="SAM" id="MobiDB-lite"/>
    </source>
</evidence>
<dbReference type="Pfam" id="PF13676">
    <property type="entry name" value="TIR_2"/>
    <property type="match status" value="1"/>
</dbReference>
<gene>
    <name evidence="3" type="ORF">BECKLFY1418A_GA0070994_100845</name>
</gene>
<evidence type="ECO:0000313" key="3">
    <source>
        <dbReference type="EMBL" id="VFJ89675.1"/>
    </source>
</evidence>
<dbReference type="EMBL" id="CAADFH010000008">
    <property type="protein sequence ID" value="VFJ89675.1"/>
    <property type="molecule type" value="Genomic_DNA"/>
</dbReference>
<feature type="region of interest" description="Disordered" evidence="1">
    <location>
        <begin position="968"/>
        <end position="1011"/>
    </location>
</feature>
<protein>
    <submittedName>
        <fullName evidence="3">TIR domain-containing protein</fullName>
    </submittedName>
</protein>
<dbReference type="AlphaFoldDB" id="A0A450UBX4"/>
<dbReference type="InterPro" id="IPR035897">
    <property type="entry name" value="Toll_tir_struct_dom_sf"/>
</dbReference>